<evidence type="ECO:0000256" key="3">
    <source>
        <dbReference type="ARBA" id="ARBA00046280"/>
    </source>
</evidence>
<protein>
    <recommendedName>
        <fullName evidence="9">V-SNARE coiled-coil homology domain-containing protein</fullName>
    </recommendedName>
</protein>
<name>A0A7S4SZM0_9STRA</name>
<dbReference type="InterPro" id="IPR051097">
    <property type="entry name" value="Synaptobrevin-like_transport"/>
</dbReference>
<dbReference type="Pfam" id="PF00957">
    <property type="entry name" value="Synaptobrevin"/>
    <property type="match status" value="1"/>
</dbReference>
<dbReference type="EMBL" id="HBNS01057033">
    <property type="protein sequence ID" value="CAE4660994.1"/>
    <property type="molecule type" value="Transcribed_RNA"/>
</dbReference>
<gene>
    <name evidence="8" type="ORF">DBRI00130_LOCUS41045</name>
</gene>
<evidence type="ECO:0000256" key="5">
    <source>
        <dbReference type="SAM" id="Phobius"/>
    </source>
</evidence>
<dbReference type="InterPro" id="IPR042855">
    <property type="entry name" value="V_SNARE_CC"/>
</dbReference>
<dbReference type="PROSITE" id="PS50859">
    <property type="entry name" value="LONGIN"/>
    <property type="match status" value="1"/>
</dbReference>
<reference evidence="8" key="1">
    <citation type="submission" date="2021-01" db="EMBL/GenBank/DDBJ databases">
        <authorList>
            <person name="Corre E."/>
            <person name="Pelletier E."/>
            <person name="Niang G."/>
            <person name="Scheremetjew M."/>
            <person name="Finn R."/>
            <person name="Kale V."/>
            <person name="Holt S."/>
            <person name="Cochrane G."/>
            <person name="Meng A."/>
            <person name="Brown T."/>
            <person name="Cohen L."/>
        </authorList>
    </citation>
    <scope>NUCLEOTIDE SEQUENCE</scope>
    <source>
        <strain evidence="8">GSO104</strain>
    </source>
</reference>
<dbReference type="AlphaFoldDB" id="A0A7S4SZM0"/>
<comment type="similarity">
    <text evidence="1">Belongs to the synaptobrevin family.</text>
</comment>
<evidence type="ECO:0000256" key="1">
    <source>
        <dbReference type="ARBA" id="ARBA00008025"/>
    </source>
</evidence>
<dbReference type="PANTHER" id="PTHR21136:SF168">
    <property type="entry name" value="VESICLE-ASSOCIATED MEMBRANE PROTEIN 9"/>
    <property type="match status" value="1"/>
</dbReference>
<dbReference type="SUPFAM" id="SSF58038">
    <property type="entry name" value="SNARE fusion complex"/>
    <property type="match status" value="1"/>
</dbReference>
<feature type="domain" description="Longin" evidence="6">
    <location>
        <begin position="6"/>
        <end position="167"/>
    </location>
</feature>
<evidence type="ECO:0008006" key="9">
    <source>
        <dbReference type="Google" id="ProtNLM"/>
    </source>
</evidence>
<evidence type="ECO:0000259" key="7">
    <source>
        <dbReference type="PROSITE" id="PS50892"/>
    </source>
</evidence>
<proteinExistence type="inferred from homology"/>
<dbReference type="Gene3D" id="1.20.5.110">
    <property type="match status" value="1"/>
</dbReference>
<dbReference type="InterPro" id="IPR010908">
    <property type="entry name" value="Longin_dom"/>
</dbReference>
<keyword evidence="5" id="KW-1133">Transmembrane helix</keyword>
<keyword evidence="5" id="KW-0812">Transmembrane</keyword>
<organism evidence="8">
    <name type="scientific">Ditylum brightwellii</name>
    <dbReference type="NCBI Taxonomy" id="49249"/>
    <lineage>
        <taxon>Eukaryota</taxon>
        <taxon>Sar</taxon>
        <taxon>Stramenopiles</taxon>
        <taxon>Ochrophyta</taxon>
        <taxon>Bacillariophyta</taxon>
        <taxon>Mediophyceae</taxon>
        <taxon>Lithodesmiophycidae</taxon>
        <taxon>Lithodesmiales</taxon>
        <taxon>Lithodesmiaceae</taxon>
        <taxon>Ditylum</taxon>
    </lineage>
</organism>
<evidence type="ECO:0000259" key="6">
    <source>
        <dbReference type="PROSITE" id="PS50859"/>
    </source>
</evidence>
<comment type="subcellular location">
    <subcellularLocation>
        <location evidence="3">Endomembrane system</location>
        <topology evidence="3">Single-pass type IV membrane protein</topology>
    </subcellularLocation>
</comment>
<dbReference type="Pfam" id="PF13774">
    <property type="entry name" value="Longin"/>
    <property type="match status" value="1"/>
</dbReference>
<dbReference type="PANTHER" id="PTHR21136">
    <property type="entry name" value="SNARE PROTEINS"/>
    <property type="match status" value="1"/>
</dbReference>
<feature type="transmembrane region" description="Helical" evidence="5">
    <location>
        <begin position="250"/>
        <end position="269"/>
    </location>
</feature>
<evidence type="ECO:0000313" key="8">
    <source>
        <dbReference type="EMBL" id="CAE4660994.1"/>
    </source>
</evidence>
<dbReference type="PROSITE" id="PS50892">
    <property type="entry name" value="V_SNARE"/>
    <property type="match status" value="1"/>
</dbReference>
<accession>A0A7S4SZM0</accession>
<dbReference type="InterPro" id="IPR011012">
    <property type="entry name" value="Longin-like_dom_sf"/>
</dbReference>
<keyword evidence="2 5" id="KW-0472">Membrane</keyword>
<dbReference type="CDD" id="cd15843">
    <property type="entry name" value="R-SNARE"/>
    <property type="match status" value="1"/>
</dbReference>
<keyword evidence="4" id="KW-0175">Coiled coil</keyword>
<evidence type="ECO:0000256" key="2">
    <source>
        <dbReference type="ARBA" id="ARBA00023136"/>
    </source>
</evidence>
<dbReference type="SUPFAM" id="SSF64356">
    <property type="entry name" value="SNARE-like"/>
    <property type="match status" value="1"/>
</dbReference>
<dbReference type="GO" id="GO:0012505">
    <property type="term" value="C:endomembrane system"/>
    <property type="evidence" value="ECO:0007669"/>
    <property type="project" value="UniProtKB-SubCell"/>
</dbReference>
<sequence length="281" mass="31451">MIIYTVICRDTDGAVLVESSSGISEGNFPQITRELITCLINNPDSFPKGGRKTFVYRGGDPEDGYFNFGGVSNTMTTVFQTVGMGDCFAPGDFEDSADEDDIDLFYHALHGEELICICLSDDVLGRNQKVNFQYLEDARSDFRKKYSSKKIKKANAYGMEKSYSPELRKLSHYYNTNQKTISESDKVTKLTSEIDELKNIMGNNIQILMSRGENLEGLANKSEALVEETLVFKKRTREAKRQLRNKNRKTIFIAGSIGVITIYFATASFCGLDLSKCLASS</sequence>
<evidence type="ECO:0000256" key="4">
    <source>
        <dbReference type="PROSITE-ProRule" id="PRU00290"/>
    </source>
</evidence>
<dbReference type="SMART" id="SM01270">
    <property type="entry name" value="Longin"/>
    <property type="match status" value="1"/>
</dbReference>
<feature type="domain" description="V-SNARE coiled-coil homology" evidence="7">
    <location>
        <begin position="186"/>
        <end position="246"/>
    </location>
</feature>
<dbReference type="Gene3D" id="3.30.450.50">
    <property type="entry name" value="Longin domain"/>
    <property type="match status" value="1"/>
</dbReference>